<proteinExistence type="predicted"/>
<protein>
    <submittedName>
        <fullName evidence="1">Uncharacterized protein</fullName>
    </submittedName>
</protein>
<name>M3CXI5_SPHMS</name>
<keyword evidence="2" id="KW-1185">Reference proteome</keyword>
<evidence type="ECO:0000313" key="2">
    <source>
        <dbReference type="Proteomes" id="UP000016931"/>
    </source>
</evidence>
<dbReference type="AlphaFoldDB" id="M3CXI5"/>
<dbReference type="GeneID" id="27904148"/>
<dbReference type="Proteomes" id="UP000016931">
    <property type="component" value="Unassembled WGS sequence"/>
</dbReference>
<sequence length="166" mass="18371">MSSMTMRAKAGGGRIPIHVARFLFSLVRCWVARRQTKQCLNITTLFLAYTQGRRFNVGPTRVTTGNAGDSWHPTIRASQYPPRCNLHRHVNALSGCFRLQVPKEQKHCRRSHPSIPGMDSNSRALGQCTSHALDVTVSLVVAELGLCYVENVLVRSTGCSDNTTCT</sequence>
<evidence type="ECO:0000313" key="1">
    <source>
        <dbReference type="EMBL" id="EMF08817.1"/>
    </source>
</evidence>
<dbReference type="HOGENOM" id="CLU_1603773_0_0_1"/>
<organism evidence="1 2">
    <name type="scientific">Sphaerulina musiva (strain SO2202)</name>
    <name type="common">Poplar stem canker fungus</name>
    <name type="synonym">Septoria musiva</name>
    <dbReference type="NCBI Taxonomy" id="692275"/>
    <lineage>
        <taxon>Eukaryota</taxon>
        <taxon>Fungi</taxon>
        <taxon>Dikarya</taxon>
        <taxon>Ascomycota</taxon>
        <taxon>Pezizomycotina</taxon>
        <taxon>Dothideomycetes</taxon>
        <taxon>Dothideomycetidae</taxon>
        <taxon>Mycosphaerellales</taxon>
        <taxon>Mycosphaerellaceae</taxon>
        <taxon>Sphaerulina</taxon>
    </lineage>
</organism>
<dbReference type="EMBL" id="KB456270">
    <property type="protein sequence ID" value="EMF08817.1"/>
    <property type="molecule type" value="Genomic_DNA"/>
</dbReference>
<gene>
    <name evidence="1" type="ORF">SEPMUDRAFT_151740</name>
</gene>
<reference evidence="1 2" key="1">
    <citation type="journal article" date="2012" name="PLoS Pathog.">
        <title>Diverse lifestyles and strategies of plant pathogenesis encoded in the genomes of eighteen Dothideomycetes fungi.</title>
        <authorList>
            <person name="Ohm R.A."/>
            <person name="Feau N."/>
            <person name="Henrissat B."/>
            <person name="Schoch C.L."/>
            <person name="Horwitz B.A."/>
            <person name="Barry K.W."/>
            <person name="Condon B.J."/>
            <person name="Copeland A.C."/>
            <person name="Dhillon B."/>
            <person name="Glaser F."/>
            <person name="Hesse C.N."/>
            <person name="Kosti I."/>
            <person name="LaButti K."/>
            <person name="Lindquist E.A."/>
            <person name="Lucas S."/>
            <person name="Salamov A.A."/>
            <person name="Bradshaw R.E."/>
            <person name="Ciuffetti L."/>
            <person name="Hamelin R.C."/>
            <person name="Kema G.H.J."/>
            <person name="Lawrence C."/>
            <person name="Scott J.A."/>
            <person name="Spatafora J.W."/>
            <person name="Turgeon B.G."/>
            <person name="de Wit P.J.G.M."/>
            <person name="Zhong S."/>
            <person name="Goodwin S.B."/>
            <person name="Grigoriev I.V."/>
        </authorList>
    </citation>
    <scope>NUCLEOTIDE SEQUENCE [LARGE SCALE GENOMIC DNA]</scope>
    <source>
        <strain evidence="1 2">SO2202</strain>
    </source>
</reference>
<accession>M3CXI5</accession>
<dbReference type="RefSeq" id="XP_016756938.1">
    <property type="nucleotide sequence ID" value="XM_016907011.1"/>
</dbReference>